<dbReference type="Gene3D" id="3.30.70.1260">
    <property type="entry name" value="bacterial protein sp0830 like"/>
    <property type="match status" value="1"/>
</dbReference>
<sequence length="194" mass="22459">MRYALLLRGISVGGKNKVVMADLKKDLPGLGFENPVSYINSGNLFFDSEEQEERIREILSAYFSQSYDFPLSFVLVSSAMLQKETANLPAWWQDETAFRRDVLFYLPETDRESVQELAGSWANDKEQLHFGQTAFFYSNADQADYLKSNHHKKLLKSSFYKQLTIRNGKTFQKIVELVGTIQKLIIDRFWSPFC</sequence>
<gene>
    <name evidence="2" type="ORF">ANG5_1194</name>
    <name evidence="1" type="ORF">HMPREF1042_1078</name>
</gene>
<dbReference type="RefSeq" id="WP_006267958.1">
    <property type="nucleotide sequence ID" value="NZ_BASX01000008.1"/>
</dbReference>
<evidence type="ECO:0008006" key="5">
    <source>
        <dbReference type="Google" id="ProtNLM"/>
    </source>
</evidence>
<dbReference type="AlphaFoldDB" id="F9P6H8"/>
<dbReference type="eggNOG" id="COG3797">
    <property type="taxonomic scope" value="Bacteria"/>
</dbReference>
<reference evidence="2 4" key="2">
    <citation type="submission" date="2013-09" db="EMBL/GenBank/DDBJ databases">
        <title>Genome Sequences of seven clinical isolates and type strains of anginosus group streptococci.</title>
        <authorList>
            <person name="Maruyama F."/>
            <person name="Sakurai A."/>
            <person name="Ogura Y."/>
            <person name="Homma H."/>
            <person name="Takahashi N."/>
            <person name="Ohtsubo Y."/>
            <person name="Hoshino T."/>
            <person name="Okahashi N."/>
            <person name="Nakagawa I."/>
            <person name="Kimura S."/>
            <person name="Fujiwara T."/>
            <person name="Hayashi T."/>
            <person name="Shintani S."/>
        </authorList>
    </citation>
    <scope>NUCLEOTIDE SEQUENCE [LARGE SCALE GENOMIC DNA]</scope>
    <source>
        <strain evidence="2">CCUG 46377</strain>
        <strain evidence="4">CCUG46377</strain>
    </source>
</reference>
<dbReference type="Gene3D" id="3.30.70.1280">
    <property type="entry name" value="SP0830-like domains"/>
    <property type="match status" value="1"/>
</dbReference>
<evidence type="ECO:0000313" key="3">
    <source>
        <dbReference type="Proteomes" id="UP000003287"/>
    </source>
</evidence>
<accession>F9P6H8</accession>
<dbReference type="EMBL" id="AFUP01000003">
    <property type="protein sequence ID" value="EGV09585.1"/>
    <property type="molecule type" value="Genomic_DNA"/>
</dbReference>
<dbReference type="PANTHER" id="PTHR36439">
    <property type="entry name" value="BLL4334 PROTEIN"/>
    <property type="match status" value="1"/>
</dbReference>
<dbReference type="Proteomes" id="UP000003287">
    <property type="component" value="Unassembled WGS sequence"/>
</dbReference>
<keyword evidence="4" id="KW-1185">Reference proteome</keyword>
<evidence type="ECO:0000313" key="2">
    <source>
        <dbReference type="EMBL" id="GAD44666.1"/>
    </source>
</evidence>
<reference evidence="1 3" key="1">
    <citation type="submission" date="2011-06" db="EMBL/GenBank/DDBJ databases">
        <authorList>
            <person name="Harkins D.M."/>
            <person name="Madupu R."/>
            <person name="Durkin A.S."/>
            <person name="Torralba M."/>
            <person name="Methe B."/>
            <person name="Sutton G.G."/>
            <person name="Nelson K.E."/>
        </authorList>
    </citation>
    <scope>NUCLEOTIDE SEQUENCE [LARGE SCALE GENOMIC DNA]</scope>
    <source>
        <strain evidence="1 3">SK1060</strain>
    </source>
</reference>
<name>F9P6H8_STRCV</name>
<protein>
    <recommendedName>
        <fullName evidence="5">Phosphopentomutase</fullName>
    </recommendedName>
</protein>
<dbReference type="InterPro" id="IPR012545">
    <property type="entry name" value="DUF1697"/>
</dbReference>
<dbReference type="SUPFAM" id="SSF160379">
    <property type="entry name" value="SP0830-like"/>
    <property type="match status" value="1"/>
</dbReference>
<dbReference type="Proteomes" id="UP000016985">
    <property type="component" value="Unassembled WGS sequence"/>
</dbReference>
<dbReference type="EMBL" id="BASX01000008">
    <property type="protein sequence ID" value="GAD44666.1"/>
    <property type="molecule type" value="Genomic_DNA"/>
</dbReference>
<organism evidence="1 3">
    <name type="scientific">Streptococcus constellatus subsp. pharyngis SK1060 = CCUG 46377</name>
    <dbReference type="NCBI Taxonomy" id="1035184"/>
    <lineage>
        <taxon>Bacteria</taxon>
        <taxon>Bacillati</taxon>
        <taxon>Bacillota</taxon>
        <taxon>Bacilli</taxon>
        <taxon>Lactobacillales</taxon>
        <taxon>Streptococcaceae</taxon>
        <taxon>Streptococcus</taxon>
        <taxon>Streptococcus anginosus group</taxon>
    </lineage>
</organism>
<evidence type="ECO:0000313" key="1">
    <source>
        <dbReference type="EMBL" id="EGV09585.1"/>
    </source>
</evidence>
<evidence type="ECO:0000313" key="4">
    <source>
        <dbReference type="Proteomes" id="UP000016985"/>
    </source>
</evidence>
<dbReference type="PIRSF" id="PIRSF008502">
    <property type="entry name" value="UCP008502"/>
    <property type="match status" value="1"/>
</dbReference>
<proteinExistence type="predicted"/>
<dbReference type="Pfam" id="PF08002">
    <property type="entry name" value="DUF1697"/>
    <property type="match status" value="1"/>
</dbReference>
<dbReference type="PANTHER" id="PTHR36439:SF1">
    <property type="entry name" value="DUF1697 DOMAIN-CONTAINING PROTEIN"/>
    <property type="match status" value="1"/>
</dbReference>